<dbReference type="HOGENOM" id="CLU_144293_0_0_1"/>
<dbReference type="GeneID" id="20668680"/>
<dbReference type="Proteomes" id="UP000030671">
    <property type="component" value="Unassembled WGS sequence"/>
</dbReference>
<evidence type="ECO:0000313" key="2">
    <source>
        <dbReference type="EMBL" id="ETW74959.1"/>
    </source>
</evidence>
<dbReference type="KEGG" id="hir:HETIRDRAFT_223992"/>
<feature type="compositionally biased region" description="Low complexity" evidence="1">
    <location>
        <begin position="76"/>
        <end position="87"/>
    </location>
</feature>
<keyword evidence="3" id="KW-1185">Reference proteome</keyword>
<protein>
    <submittedName>
        <fullName evidence="2">Uncharacterized protein</fullName>
    </submittedName>
</protein>
<dbReference type="AlphaFoldDB" id="W4JNA4"/>
<dbReference type="EMBL" id="KI925467">
    <property type="protein sequence ID" value="ETW74959.1"/>
    <property type="molecule type" value="Genomic_DNA"/>
</dbReference>
<feature type="non-terminal residue" evidence="2">
    <location>
        <position position="99"/>
    </location>
</feature>
<feature type="region of interest" description="Disordered" evidence="1">
    <location>
        <begin position="36"/>
        <end position="99"/>
    </location>
</feature>
<name>W4JNA4_HETIT</name>
<evidence type="ECO:0000256" key="1">
    <source>
        <dbReference type="SAM" id="MobiDB-lite"/>
    </source>
</evidence>
<organism evidence="2 3">
    <name type="scientific">Heterobasidion irregulare (strain TC 32-1)</name>
    <dbReference type="NCBI Taxonomy" id="747525"/>
    <lineage>
        <taxon>Eukaryota</taxon>
        <taxon>Fungi</taxon>
        <taxon>Dikarya</taxon>
        <taxon>Basidiomycota</taxon>
        <taxon>Agaricomycotina</taxon>
        <taxon>Agaricomycetes</taxon>
        <taxon>Russulales</taxon>
        <taxon>Bondarzewiaceae</taxon>
        <taxon>Heterobasidion</taxon>
        <taxon>Heterobasidion annosum species complex</taxon>
    </lineage>
</organism>
<sequence length="99" mass="11409">MAFQCLACPRNFHDRRALKTHQWNCKGYQEIQDVTFQQKRSRKEETVEEAETRPRKRAQVLVEPEELTAEHDILDSVPIPESSSSELPPSPEPPITHSA</sequence>
<feature type="compositionally biased region" description="Basic and acidic residues" evidence="1">
    <location>
        <begin position="42"/>
        <end position="53"/>
    </location>
</feature>
<reference evidence="2 3" key="1">
    <citation type="journal article" date="2012" name="New Phytol.">
        <title>Insight into trade-off between wood decay and parasitism from the genome of a fungal forest pathogen.</title>
        <authorList>
            <person name="Olson A."/>
            <person name="Aerts A."/>
            <person name="Asiegbu F."/>
            <person name="Belbahri L."/>
            <person name="Bouzid O."/>
            <person name="Broberg A."/>
            <person name="Canback B."/>
            <person name="Coutinho P.M."/>
            <person name="Cullen D."/>
            <person name="Dalman K."/>
            <person name="Deflorio G."/>
            <person name="van Diepen L.T."/>
            <person name="Dunand C."/>
            <person name="Duplessis S."/>
            <person name="Durling M."/>
            <person name="Gonthier P."/>
            <person name="Grimwood J."/>
            <person name="Fossdal C.G."/>
            <person name="Hansson D."/>
            <person name="Henrissat B."/>
            <person name="Hietala A."/>
            <person name="Himmelstrand K."/>
            <person name="Hoffmeister D."/>
            <person name="Hogberg N."/>
            <person name="James T.Y."/>
            <person name="Karlsson M."/>
            <person name="Kohler A."/>
            <person name="Kues U."/>
            <person name="Lee Y.H."/>
            <person name="Lin Y.C."/>
            <person name="Lind M."/>
            <person name="Lindquist E."/>
            <person name="Lombard V."/>
            <person name="Lucas S."/>
            <person name="Lunden K."/>
            <person name="Morin E."/>
            <person name="Murat C."/>
            <person name="Park J."/>
            <person name="Raffaello T."/>
            <person name="Rouze P."/>
            <person name="Salamov A."/>
            <person name="Schmutz J."/>
            <person name="Solheim H."/>
            <person name="Stahlberg J."/>
            <person name="Velez H."/>
            <person name="de Vries R.P."/>
            <person name="Wiebenga A."/>
            <person name="Woodward S."/>
            <person name="Yakovlev I."/>
            <person name="Garbelotto M."/>
            <person name="Martin F."/>
            <person name="Grigoriev I.V."/>
            <person name="Stenlid J."/>
        </authorList>
    </citation>
    <scope>NUCLEOTIDE SEQUENCE [LARGE SCALE GENOMIC DNA]</scope>
    <source>
        <strain evidence="2 3">TC 32-1</strain>
    </source>
</reference>
<evidence type="ECO:0000313" key="3">
    <source>
        <dbReference type="Proteomes" id="UP000030671"/>
    </source>
</evidence>
<feature type="compositionally biased region" description="Pro residues" evidence="1">
    <location>
        <begin position="88"/>
        <end position="99"/>
    </location>
</feature>
<accession>W4JNA4</accession>
<dbReference type="RefSeq" id="XP_009553417.1">
    <property type="nucleotide sequence ID" value="XM_009555122.1"/>
</dbReference>
<proteinExistence type="predicted"/>
<gene>
    <name evidence="2" type="ORF">HETIRDRAFT_223992</name>
</gene>
<dbReference type="InParanoid" id="W4JNA4"/>